<feature type="non-terminal residue" evidence="2">
    <location>
        <position position="93"/>
    </location>
</feature>
<dbReference type="Pfam" id="PF08393">
    <property type="entry name" value="DHC_N2"/>
    <property type="match status" value="1"/>
</dbReference>
<dbReference type="InterPro" id="IPR013602">
    <property type="entry name" value="Dynein_heavy_linker"/>
</dbReference>
<dbReference type="InterPro" id="IPR026983">
    <property type="entry name" value="DHC"/>
</dbReference>
<dbReference type="GO" id="GO:0045505">
    <property type="term" value="F:dynein intermediate chain binding"/>
    <property type="evidence" value="ECO:0007669"/>
    <property type="project" value="InterPro"/>
</dbReference>
<feature type="domain" description="Dynein heavy chain linker" evidence="1">
    <location>
        <begin position="6"/>
        <end position="90"/>
    </location>
</feature>
<dbReference type="PANTHER" id="PTHR45703:SF36">
    <property type="entry name" value="DYNEIN HEAVY CHAIN, CYTOPLASMIC"/>
    <property type="match status" value="1"/>
</dbReference>
<feature type="non-terminal residue" evidence="2">
    <location>
        <position position="1"/>
    </location>
</feature>
<dbReference type="EMBL" id="GDID01003186">
    <property type="protein sequence ID" value="JAP93420.1"/>
    <property type="molecule type" value="Transcribed_RNA"/>
</dbReference>
<sequence>FNQIENSVMTSDLKKIDANKVIEEVDQCFKDVTKAIRSLKESMNTTRDLAEQVKIRINEFKKNNDLLLSIRNPYMRKRHWIQLSKLIGQDMRQ</sequence>
<dbReference type="GO" id="GO:0007018">
    <property type="term" value="P:microtubule-based movement"/>
    <property type="evidence" value="ECO:0007669"/>
    <property type="project" value="InterPro"/>
</dbReference>
<dbReference type="AlphaFoldDB" id="A0A146K9D1"/>
<evidence type="ECO:0000313" key="2">
    <source>
        <dbReference type="EMBL" id="JAP93420.1"/>
    </source>
</evidence>
<dbReference type="GO" id="GO:0051959">
    <property type="term" value="F:dynein light intermediate chain binding"/>
    <property type="evidence" value="ECO:0007669"/>
    <property type="project" value="InterPro"/>
</dbReference>
<reference evidence="2" key="1">
    <citation type="submission" date="2015-07" db="EMBL/GenBank/DDBJ databases">
        <title>Adaptation to a free-living lifestyle via gene acquisitions in the diplomonad Trepomonas sp. PC1.</title>
        <authorList>
            <person name="Xu F."/>
            <person name="Jerlstrom-Hultqvist J."/>
            <person name="Kolisko M."/>
            <person name="Simpson A.G.B."/>
            <person name="Roger A.J."/>
            <person name="Svard S.G."/>
            <person name="Andersson J.O."/>
        </authorList>
    </citation>
    <scope>NUCLEOTIDE SEQUENCE</scope>
    <source>
        <strain evidence="2">PC1</strain>
    </source>
</reference>
<accession>A0A146K9D1</accession>
<gene>
    <name evidence="2" type="ORF">TPC1_14307</name>
</gene>
<dbReference type="GO" id="GO:0030286">
    <property type="term" value="C:dynein complex"/>
    <property type="evidence" value="ECO:0007669"/>
    <property type="project" value="InterPro"/>
</dbReference>
<proteinExistence type="predicted"/>
<organism evidence="2">
    <name type="scientific">Trepomonas sp. PC1</name>
    <dbReference type="NCBI Taxonomy" id="1076344"/>
    <lineage>
        <taxon>Eukaryota</taxon>
        <taxon>Metamonada</taxon>
        <taxon>Diplomonadida</taxon>
        <taxon>Hexamitidae</taxon>
        <taxon>Hexamitinae</taxon>
        <taxon>Trepomonas</taxon>
    </lineage>
</organism>
<name>A0A146K9D1_9EUKA</name>
<evidence type="ECO:0000259" key="1">
    <source>
        <dbReference type="Pfam" id="PF08393"/>
    </source>
</evidence>
<protein>
    <submittedName>
        <fullName evidence="2">Dynein heavy chain</fullName>
    </submittedName>
</protein>
<dbReference type="PANTHER" id="PTHR45703">
    <property type="entry name" value="DYNEIN HEAVY CHAIN"/>
    <property type="match status" value="1"/>
</dbReference>